<dbReference type="Proteomes" id="UP001310890">
    <property type="component" value="Unassembled WGS sequence"/>
</dbReference>
<dbReference type="SUPFAM" id="SSF51735">
    <property type="entry name" value="NAD(P)-binding Rossmann-fold domains"/>
    <property type="match status" value="1"/>
</dbReference>
<dbReference type="GO" id="GO:0016491">
    <property type="term" value="F:oxidoreductase activity"/>
    <property type="evidence" value="ECO:0007669"/>
    <property type="project" value="UniProtKB-KW"/>
</dbReference>
<dbReference type="AlphaFoldDB" id="A0AAN7T8Q6"/>
<evidence type="ECO:0000256" key="1">
    <source>
        <dbReference type="ARBA" id="ARBA00006484"/>
    </source>
</evidence>
<keyword evidence="2" id="KW-0560">Oxidoreductase</keyword>
<dbReference type="EMBL" id="JAVRRL010000160">
    <property type="protein sequence ID" value="KAK5105738.1"/>
    <property type="molecule type" value="Genomic_DNA"/>
</dbReference>
<protein>
    <submittedName>
        <fullName evidence="3">Uncharacterized protein</fullName>
    </submittedName>
</protein>
<comment type="caution">
    <text evidence="3">The sequence shown here is derived from an EMBL/GenBank/DDBJ whole genome shotgun (WGS) entry which is preliminary data.</text>
</comment>
<sequence length="308" mass="33345">MSQPSFQKSFTSTYRSGTYASISPTRPEVSAKSRTIVITAGHTGIGFAIACSFAAAGASNIIIVGRRETVLRAAVQKLSVKHPGTNLHYFAVSITAEDQVEQMFASIRRNMAEPDILITSAAYFASGATGAASVASTPLKEMTASFETNVVGNLSIVQAFLGRATQDHIEKTIIDVSTCTVHLYLPQAAGAYSASKLAFTKLLMVLHDEARTAGQKLRVHSFHPGAVFTEAVADAGHRADVFPFDDIELPGHFAVWLASPEAEFLAGRFVWANWDIGELIERKEDILRQNLLRLGLVGKAEWDTKLFV</sequence>
<dbReference type="Gene3D" id="3.40.50.720">
    <property type="entry name" value="NAD(P)-binding Rossmann-like Domain"/>
    <property type="match status" value="1"/>
</dbReference>
<dbReference type="InterPro" id="IPR036291">
    <property type="entry name" value="NAD(P)-bd_dom_sf"/>
</dbReference>
<dbReference type="InterPro" id="IPR002347">
    <property type="entry name" value="SDR_fam"/>
</dbReference>
<evidence type="ECO:0000313" key="3">
    <source>
        <dbReference type="EMBL" id="KAK5105738.1"/>
    </source>
</evidence>
<gene>
    <name evidence="3" type="ORF">LTR62_002326</name>
</gene>
<dbReference type="PANTHER" id="PTHR43115:SF4">
    <property type="entry name" value="DEHYDROGENASE_REDUCTASE SDR FAMILY MEMBER 11"/>
    <property type="match status" value="1"/>
</dbReference>
<proteinExistence type="inferred from homology"/>
<dbReference type="Pfam" id="PF00106">
    <property type="entry name" value="adh_short"/>
    <property type="match status" value="1"/>
</dbReference>
<dbReference type="CDD" id="cd05233">
    <property type="entry name" value="SDR_c"/>
    <property type="match status" value="1"/>
</dbReference>
<reference evidence="3" key="1">
    <citation type="submission" date="2023-08" db="EMBL/GenBank/DDBJ databases">
        <title>Black Yeasts Isolated from many extreme environments.</title>
        <authorList>
            <person name="Coleine C."/>
            <person name="Stajich J.E."/>
            <person name="Selbmann L."/>
        </authorList>
    </citation>
    <scope>NUCLEOTIDE SEQUENCE</scope>
    <source>
        <strain evidence="3">CCFEE 5401</strain>
    </source>
</reference>
<evidence type="ECO:0000313" key="4">
    <source>
        <dbReference type="Proteomes" id="UP001310890"/>
    </source>
</evidence>
<dbReference type="PRINTS" id="PR00081">
    <property type="entry name" value="GDHRDH"/>
</dbReference>
<accession>A0AAN7T8Q6</accession>
<organism evidence="3 4">
    <name type="scientific">Meristemomyces frigidus</name>
    <dbReference type="NCBI Taxonomy" id="1508187"/>
    <lineage>
        <taxon>Eukaryota</taxon>
        <taxon>Fungi</taxon>
        <taxon>Dikarya</taxon>
        <taxon>Ascomycota</taxon>
        <taxon>Pezizomycotina</taxon>
        <taxon>Dothideomycetes</taxon>
        <taxon>Dothideomycetidae</taxon>
        <taxon>Mycosphaerellales</taxon>
        <taxon>Teratosphaeriaceae</taxon>
        <taxon>Meristemomyces</taxon>
    </lineage>
</organism>
<name>A0AAN7T8Q6_9PEZI</name>
<comment type="similarity">
    <text evidence="1">Belongs to the short-chain dehydrogenases/reductases (SDR) family.</text>
</comment>
<dbReference type="PANTHER" id="PTHR43115">
    <property type="entry name" value="DEHYDROGENASE/REDUCTASE SDR FAMILY MEMBER 11"/>
    <property type="match status" value="1"/>
</dbReference>
<evidence type="ECO:0000256" key="2">
    <source>
        <dbReference type="ARBA" id="ARBA00023002"/>
    </source>
</evidence>